<dbReference type="PATRIC" id="fig|1226633.4.peg.856"/>
<name>A0A017H7P1_9FUSO</name>
<organism evidence="1 2">
    <name type="scientific">Fusobacterium necrophorum subsp. funduliforme B35</name>
    <dbReference type="NCBI Taxonomy" id="1226633"/>
    <lineage>
        <taxon>Bacteria</taxon>
        <taxon>Fusobacteriati</taxon>
        <taxon>Fusobacteriota</taxon>
        <taxon>Fusobacteriia</taxon>
        <taxon>Fusobacteriales</taxon>
        <taxon>Fusobacteriaceae</taxon>
        <taxon>Fusobacterium</taxon>
    </lineage>
</organism>
<dbReference type="InterPro" id="IPR036873">
    <property type="entry name" value="Rhodanese-like_dom_sf"/>
</dbReference>
<dbReference type="RefSeq" id="WP_039121579.1">
    <property type="nucleotide sequence ID" value="NZ_AOJP01000001.1"/>
</dbReference>
<dbReference type="Proteomes" id="UP000031184">
    <property type="component" value="Unassembled WGS sequence"/>
</dbReference>
<evidence type="ECO:0000313" key="1">
    <source>
        <dbReference type="EMBL" id="KID49362.1"/>
    </source>
</evidence>
<dbReference type="Gene3D" id="3.40.250.10">
    <property type="entry name" value="Rhodanese-like domain"/>
    <property type="match status" value="1"/>
</dbReference>
<dbReference type="CDD" id="cd00158">
    <property type="entry name" value="RHOD"/>
    <property type="match status" value="1"/>
</dbReference>
<dbReference type="OrthoDB" id="9800872at2"/>
<dbReference type="Gene3D" id="3.30.390.30">
    <property type="match status" value="1"/>
</dbReference>
<dbReference type="InterPro" id="IPR050229">
    <property type="entry name" value="GlpE_sulfurtransferase"/>
</dbReference>
<comment type="caution">
    <text evidence="1">The sequence shown here is derived from an EMBL/GenBank/DDBJ whole genome shotgun (WGS) entry which is preliminary data.</text>
</comment>
<dbReference type="PANTHER" id="PTHR43031">
    <property type="entry name" value="FAD-DEPENDENT OXIDOREDUCTASE"/>
    <property type="match status" value="1"/>
</dbReference>
<gene>
    <name evidence="1" type="ORF">C095_04240</name>
</gene>
<dbReference type="InterPro" id="IPR016156">
    <property type="entry name" value="FAD/NAD-linked_Rdtase_dimer_sf"/>
</dbReference>
<dbReference type="EMBL" id="AUZI01000012">
    <property type="protein sequence ID" value="KID49362.1"/>
    <property type="molecule type" value="Genomic_DNA"/>
</dbReference>
<evidence type="ECO:0000313" key="2">
    <source>
        <dbReference type="Proteomes" id="UP000031184"/>
    </source>
</evidence>
<dbReference type="PANTHER" id="PTHR43031:SF18">
    <property type="entry name" value="RHODANESE-RELATED SULFURTRANSFERASES"/>
    <property type="match status" value="1"/>
</dbReference>
<sequence length="267" mass="31393">MKEILNVDEDMEQILRKMEEETGLLCVRERNENLEIQTLGEYCYFSLGKTSRELREQGFHFYKSKDVANDYNGPKPSYSMTHIKLLYSPDYKMLGVQMIGKGNLERRYEILQTFLSEGKGLKELSEYSIYGKSLEEEMDILNLSAFYAMEVDRPLISVEEVRDLQQAGAFFLDVREEEEHEYARILGSKNIPLHSLVRRMSEIPKEEKVYVYCRSAHRSLDAVNFLRGAGYDNVYNVEGGFIGISYEEYTKDKERKRKKIVNRYHFE</sequence>
<dbReference type="InterPro" id="IPR001763">
    <property type="entry name" value="Rhodanese-like_dom"/>
</dbReference>
<dbReference type="AlphaFoldDB" id="A0A017H7P1"/>
<dbReference type="SMART" id="SM00450">
    <property type="entry name" value="RHOD"/>
    <property type="match status" value="1"/>
</dbReference>
<reference evidence="1 2" key="1">
    <citation type="submission" date="2013-08" db="EMBL/GenBank/DDBJ databases">
        <title>An opportunistic ruminal bacterium that causes liver abscesses in cattle.</title>
        <authorList>
            <person name="Benahmed F.H."/>
            <person name="Rasmussen M."/>
            <person name="Harbottle H."/>
            <person name="Soppet D."/>
            <person name="Nagaraja T.G."/>
            <person name="Davidson M."/>
        </authorList>
    </citation>
    <scope>NUCLEOTIDE SEQUENCE [LARGE SCALE GENOMIC DNA]</scope>
    <source>
        <strain evidence="1 2">B35</strain>
    </source>
</reference>
<dbReference type="SUPFAM" id="SSF55424">
    <property type="entry name" value="FAD/NAD-linked reductases, dimerisation (C-terminal) domain"/>
    <property type="match status" value="1"/>
</dbReference>
<dbReference type="PROSITE" id="PS50206">
    <property type="entry name" value="RHODANESE_3"/>
    <property type="match status" value="1"/>
</dbReference>
<accession>A0A017H7P1</accession>
<protein>
    <submittedName>
        <fullName evidence="1">Rhodanese</fullName>
    </submittedName>
</protein>
<proteinExistence type="predicted"/>
<dbReference type="Pfam" id="PF00581">
    <property type="entry name" value="Rhodanese"/>
    <property type="match status" value="1"/>
</dbReference>
<dbReference type="SUPFAM" id="SSF52821">
    <property type="entry name" value="Rhodanese/Cell cycle control phosphatase"/>
    <property type="match status" value="1"/>
</dbReference>